<dbReference type="AlphaFoldDB" id="A0A382WZL7"/>
<dbReference type="EMBL" id="UINC01163854">
    <property type="protein sequence ID" value="SVD64386.1"/>
    <property type="molecule type" value="Genomic_DNA"/>
</dbReference>
<sequence length="88" mass="10307">MLENLDPVLRVENKKRDLDKNIHGMNVDMTGDPVEDNITILDNMPPIFHNAPVYDLEKNPFSFIYIDTNYKCNMECGFCDTPIRHYKD</sequence>
<protein>
    <submittedName>
        <fullName evidence="1">Uncharacterized protein</fullName>
    </submittedName>
</protein>
<gene>
    <name evidence="1" type="ORF">METZ01_LOCUS417240</name>
</gene>
<evidence type="ECO:0000313" key="1">
    <source>
        <dbReference type="EMBL" id="SVD64386.1"/>
    </source>
</evidence>
<organism evidence="1">
    <name type="scientific">marine metagenome</name>
    <dbReference type="NCBI Taxonomy" id="408172"/>
    <lineage>
        <taxon>unclassified sequences</taxon>
        <taxon>metagenomes</taxon>
        <taxon>ecological metagenomes</taxon>
    </lineage>
</organism>
<reference evidence="1" key="1">
    <citation type="submission" date="2018-05" db="EMBL/GenBank/DDBJ databases">
        <authorList>
            <person name="Lanie J.A."/>
            <person name="Ng W.-L."/>
            <person name="Kazmierczak K.M."/>
            <person name="Andrzejewski T.M."/>
            <person name="Davidsen T.M."/>
            <person name="Wayne K.J."/>
            <person name="Tettelin H."/>
            <person name="Glass J.I."/>
            <person name="Rusch D."/>
            <person name="Podicherti R."/>
            <person name="Tsui H.-C.T."/>
            <person name="Winkler M.E."/>
        </authorList>
    </citation>
    <scope>NUCLEOTIDE SEQUENCE</scope>
</reference>
<accession>A0A382WZL7</accession>
<proteinExistence type="predicted"/>
<name>A0A382WZL7_9ZZZZ</name>
<feature type="non-terminal residue" evidence="1">
    <location>
        <position position="88"/>
    </location>
</feature>